<gene>
    <name evidence="1" type="ORF">C8J23_101177</name>
</gene>
<organism evidence="1 2">
    <name type="scientific">Shewanella chilikensis</name>
    <dbReference type="NCBI Taxonomy" id="558541"/>
    <lineage>
        <taxon>Bacteria</taxon>
        <taxon>Pseudomonadati</taxon>
        <taxon>Pseudomonadota</taxon>
        <taxon>Gammaproteobacteria</taxon>
        <taxon>Alteromonadales</taxon>
        <taxon>Shewanellaceae</taxon>
        <taxon>Shewanella</taxon>
    </lineage>
</organism>
<sequence length="121" mass="14569">MQHNHDAQHEALMNMKQLRLELRAWANWWLRHEYGKGYAHCSTCAKLKELRIHMVSVIEMHIKPPPNVIRYDRKVEKLSTDCRRAIRAQYFCRGNWALVGFDNCKTFLFWLRRAELQLICN</sequence>
<evidence type="ECO:0000313" key="1">
    <source>
        <dbReference type="EMBL" id="PYE61135.1"/>
    </source>
</evidence>
<proteinExistence type="predicted"/>
<accession>A0ABX5PTE0</accession>
<dbReference type="EMBL" id="QJSY01000001">
    <property type="protein sequence ID" value="PYE61135.1"/>
    <property type="molecule type" value="Genomic_DNA"/>
</dbReference>
<protein>
    <submittedName>
        <fullName evidence="1">Uncharacterized protein</fullName>
    </submittedName>
</protein>
<reference evidence="1 2" key="1">
    <citation type="submission" date="2018-06" db="EMBL/GenBank/DDBJ databases">
        <title>Genomic Encyclopedia of Type Strains, Phase III (KMG-III): the genomes of soil and plant-associated and newly described type strains.</title>
        <authorList>
            <person name="Whitman W."/>
        </authorList>
    </citation>
    <scope>NUCLEOTIDE SEQUENCE [LARGE SCALE GENOMIC DNA]</scope>
    <source>
        <strain evidence="1 2">JC5</strain>
    </source>
</reference>
<dbReference type="RefSeq" id="WP_101054427.1">
    <property type="nucleotide sequence ID" value="NZ_BMXX01000017.1"/>
</dbReference>
<keyword evidence="2" id="KW-1185">Reference proteome</keyword>
<dbReference type="Proteomes" id="UP000247584">
    <property type="component" value="Unassembled WGS sequence"/>
</dbReference>
<evidence type="ECO:0000313" key="2">
    <source>
        <dbReference type="Proteomes" id="UP000247584"/>
    </source>
</evidence>
<comment type="caution">
    <text evidence="1">The sequence shown here is derived from an EMBL/GenBank/DDBJ whole genome shotgun (WGS) entry which is preliminary data.</text>
</comment>
<name>A0ABX5PTE0_9GAMM</name>